<dbReference type="EMBL" id="PPEA01000734">
    <property type="protein sequence ID" value="PQM44689.1"/>
    <property type="molecule type" value="Genomic_DNA"/>
</dbReference>
<comment type="caution">
    <text evidence="2">The sequence shown here is derived from an EMBL/GenBank/DDBJ whole genome shotgun (WGS) entry which is preliminary data.</text>
</comment>
<sequence>MSVSSLTAIGTPNSGAVSPAARRLSASAASASADSVSTTRNALRVDWLASMACSERRTISTELISRLASW</sequence>
<evidence type="ECO:0000313" key="3">
    <source>
        <dbReference type="Proteomes" id="UP000238296"/>
    </source>
</evidence>
<name>A0A2S8BDH6_9MYCO</name>
<feature type="region of interest" description="Disordered" evidence="1">
    <location>
        <begin position="1"/>
        <end position="20"/>
    </location>
</feature>
<protein>
    <submittedName>
        <fullName evidence="2">Uncharacterized protein</fullName>
    </submittedName>
</protein>
<gene>
    <name evidence="2" type="ORF">C1Y40_05148</name>
</gene>
<dbReference type="Proteomes" id="UP000238296">
    <property type="component" value="Unassembled WGS sequence"/>
</dbReference>
<dbReference type="AlphaFoldDB" id="A0A2S8BDH6"/>
<feature type="compositionally biased region" description="Polar residues" evidence="1">
    <location>
        <begin position="1"/>
        <end position="15"/>
    </location>
</feature>
<organism evidence="2 3">
    <name type="scientific">Mycobacterium talmoniae</name>
    <dbReference type="NCBI Taxonomy" id="1858794"/>
    <lineage>
        <taxon>Bacteria</taxon>
        <taxon>Bacillati</taxon>
        <taxon>Actinomycetota</taxon>
        <taxon>Actinomycetes</taxon>
        <taxon>Mycobacteriales</taxon>
        <taxon>Mycobacteriaceae</taxon>
        <taxon>Mycobacterium</taxon>
    </lineage>
</organism>
<accession>A0A2S8BDH6</accession>
<proteinExistence type="predicted"/>
<reference evidence="2 3" key="1">
    <citation type="journal article" date="2017" name="Int. J. Syst. Evol. Microbiol.">
        <title>Mycobacterium talmoniae sp. nov., a slowly growing mycobacterium isolated from human respiratory samples.</title>
        <authorList>
            <person name="Davidson R.M."/>
            <person name="DeGroote M.A."/>
            <person name="Marola J.L."/>
            <person name="Buss S."/>
            <person name="Jones V."/>
            <person name="McNeil M.R."/>
            <person name="Freifeld A.G."/>
            <person name="Elaine Epperson L."/>
            <person name="Hasan N.A."/>
            <person name="Jackson M."/>
            <person name="Iwen P.C."/>
            <person name="Salfinger M."/>
            <person name="Strong M."/>
        </authorList>
    </citation>
    <scope>NUCLEOTIDE SEQUENCE [LARGE SCALE GENOMIC DNA]</scope>
    <source>
        <strain evidence="2 3">ATCC BAA-2683</strain>
    </source>
</reference>
<evidence type="ECO:0000256" key="1">
    <source>
        <dbReference type="SAM" id="MobiDB-lite"/>
    </source>
</evidence>
<evidence type="ECO:0000313" key="2">
    <source>
        <dbReference type="EMBL" id="PQM44689.1"/>
    </source>
</evidence>